<dbReference type="RefSeq" id="WP_158524792.1">
    <property type="nucleotide sequence ID" value="NZ_CP011304.1"/>
</dbReference>
<evidence type="ECO:0000313" key="1">
    <source>
        <dbReference type="EMBL" id="AKE63372.1"/>
    </source>
</evidence>
<dbReference type="AlphaFoldDB" id="A0A0F6U1Z3"/>
<name>A0A0F6U1Z3_MICAE</name>
<dbReference type="EMBL" id="CP011304">
    <property type="protein sequence ID" value="AKE63372.1"/>
    <property type="molecule type" value="Genomic_DNA"/>
</dbReference>
<dbReference type="PATRIC" id="fig|1641812.3.peg.1051"/>
<proteinExistence type="predicted"/>
<protein>
    <submittedName>
        <fullName evidence="1">Uncharacterized protein</fullName>
    </submittedName>
</protein>
<sequence>MPPDRTIPSNEEPIVARETDKATRFHFNKVAIASLLSITAKTFSGDNSSNIWTTEISKEQSP</sequence>
<dbReference type="HOGENOM" id="CLU_2899124_0_0_3"/>
<gene>
    <name evidence="1" type="ORF">MYAER_1014</name>
</gene>
<evidence type="ECO:0000313" key="2">
    <source>
        <dbReference type="Proteomes" id="UP000034103"/>
    </source>
</evidence>
<organism evidence="1 2">
    <name type="scientific">Microcystis aeruginosa NIES-2549</name>
    <dbReference type="NCBI Taxonomy" id="1641812"/>
    <lineage>
        <taxon>Bacteria</taxon>
        <taxon>Bacillati</taxon>
        <taxon>Cyanobacteriota</taxon>
        <taxon>Cyanophyceae</taxon>
        <taxon>Oscillatoriophycideae</taxon>
        <taxon>Chroococcales</taxon>
        <taxon>Microcystaceae</taxon>
        <taxon>Microcystis</taxon>
    </lineage>
</organism>
<dbReference type="Proteomes" id="UP000034103">
    <property type="component" value="Chromosome"/>
</dbReference>
<accession>A0A0F6U1Z3</accession>
<reference evidence="1 2" key="1">
    <citation type="journal article" date="2015" name="Genome Announc.">
        <title>Complete Genome Sequence of Microcystis aeruginosa NIES-2549, a Bloom-Forming Cyanobacterium from Lake Kasumigaura, Japan.</title>
        <authorList>
            <person name="Yamaguchi H."/>
            <person name="Suzuki S."/>
            <person name="Tanabe Y."/>
            <person name="Osana Y."/>
            <person name="Shimura Y."/>
            <person name="Ishida K."/>
            <person name="Kawachi M."/>
        </authorList>
    </citation>
    <scope>NUCLEOTIDE SEQUENCE [LARGE SCALE GENOMIC DNA]</scope>
    <source>
        <strain evidence="1 2">NIES-2549</strain>
    </source>
</reference>